<protein>
    <submittedName>
        <fullName evidence="1">Uncharacterized protein</fullName>
    </submittedName>
</protein>
<keyword evidence="2" id="KW-1185">Reference proteome</keyword>
<accession>A0A8T0VWR2</accession>
<dbReference type="EMBL" id="CM029039">
    <property type="protein sequence ID" value="KAG2639365.1"/>
    <property type="molecule type" value="Genomic_DNA"/>
</dbReference>
<gene>
    <name evidence="1" type="ORF">PVAP13_2KG016100</name>
</gene>
<proteinExistence type="predicted"/>
<name>A0A8T0VWR2_PANVG</name>
<organism evidence="1 2">
    <name type="scientific">Panicum virgatum</name>
    <name type="common">Blackwell switchgrass</name>
    <dbReference type="NCBI Taxonomy" id="38727"/>
    <lineage>
        <taxon>Eukaryota</taxon>
        <taxon>Viridiplantae</taxon>
        <taxon>Streptophyta</taxon>
        <taxon>Embryophyta</taxon>
        <taxon>Tracheophyta</taxon>
        <taxon>Spermatophyta</taxon>
        <taxon>Magnoliopsida</taxon>
        <taxon>Liliopsida</taxon>
        <taxon>Poales</taxon>
        <taxon>Poaceae</taxon>
        <taxon>PACMAD clade</taxon>
        <taxon>Panicoideae</taxon>
        <taxon>Panicodae</taxon>
        <taxon>Paniceae</taxon>
        <taxon>Panicinae</taxon>
        <taxon>Panicum</taxon>
        <taxon>Panicum sect. Hiantes</taxon>
    </lineage>
</organism>
<dbReference type="PANTHER" id="PTHR10492">
    <property type="match status" value="1"/>
</dbReference>
<dbReference type="PANTHER" id="PTHR10492:SF72">
    <property type="entry name" value="ATP-DEPENDENT DNA HELICASE"/>
    <property type="match status" value="1"/>
</dbReference>
<dbReference type="AlphaFoldDB" id="A0A8T0VWR2"/>
<reference evidence="1" key="1">
    <citation type="submission" date="2020-05" db="EMBL/GenBank/DDBJ databases">
        <title>WGS assembly of Panicum virgatum.</title>
        <authorList>
            <person name="Lovell J.T."/>
            <person name="Jenkins J."/>
            <person name="Shu S."/>
            <person name="Juenger T.E."/>
            <person name="Schmutz J."/>
        </authorList>
    </citation>
    <scope>NUCLEOTIDE SEQUENCE</scope>
    <source>
        <strain evidence="1">AP13</strain>
    </source>
</reference>
<sequence length="231" mass="27348">MNPHVLQMQVHLPGMHMLPFNDHDNFEDVLECTKNQRSMLTEFFRMNIEDPNAQRYLYREFPKHYTWNKSKKNWKPRKRRFQIGRLVYAYPSEGERFYLRVLLNYVQGPTSFTSIRKVRGVVSPIFRECCEKLGLVESDSSLDAALNEAVTFQMPYALRRMFATIMVFCEYTNIRTLWEKHFDSIAEDYHHVHGNSSNVEQFVLQDIADIVSSMGKTLEIMVCQPYINLMI</sequence>
<dbReference type="Proteomes" id="UP000823388">
    <property type="component" value="Chromosome 2K"/>
</dbReference>
<evidence type="ECO:0000313" key="1">
    <source>
        <dbReference type="EMBL" id="KAG2639365.1"/>
    </source>
</evidence>
<comment type="caution">
    <text evidence="1">The sequence shown here is derived from an EMBL/GenBank/DDBJ whole genome shotgun (WGS) entry which is preliminary data.</text>
</comment>
<evidence type="ECO:0000313" key="2">
    <source>
        <dbReference type="Proteomes" id="UP000823388"/>
    </source>
</evidence>